<evidence type="ECO:0000313" key="2">
    <source>
        <dbReference type="Proteomes" id="UP000666915"/>
    </source>
</evidence>
<accession>A0ABS3R5G8</accession>
<keyword evidence="2" id="KW-1185">Reference proteome</keyword>
<organism evidence="1 2">
    <name type="scientific">Actinomadura nitritigenes</name>
    <dbReference type="NCBI Taxonomy" id="134602"/>
    <lineage>
        <taxon>Bacteria</taxon>
        <taxon>Bacillati</taxon>
        <taxon>Actinomycetota</taxon>
        <taxon>Actinomycetes</taxon>
        <taxon>Streptosporangiales</taxon>
        <taxon>Thermomonosporaceae</taxon>
        <taxon>Actinomadura</taxon>
    </lineage>
</organism>
<name>A0ABS3R5G8_9ACTN</name>
<sequence>MKGDRHVRNALAPVHEALAARARAEAARLIAEAERDAAATVDAARAEAARILDDARAAGRSDGTAAAAAARSQARAASREIILGARREVYEELLRRVRAEVRSLFDGPAAATAERALTARARRLLGPGALVERAAGGGLIARGPDAELDLSAGALAERAMAALGKEAADLWTPK</sequence>
<dbReference type="Proteomes" id="UP000666915">
    <property type="component" value="Unassembled WGS sequence"/>
</dbReference>
<reference evidence="1 2" key="1">
    <citation type="submission" date="2021-03" db="EMBL/GenBank/DDBJ databases">
        <authorList>
            <person name="Kanchanasin P."/>
            <person name="Saeng-In P."/>
            <person name="Phongsopitanun W."/>
            <person name="Yuki M."/>
            <person name="Kudo T."/>
            <person name="Ohkuma M."/>
            <person name="Tanasupawat S."/>
        </authorList>
    </citation>
    <scope>NUCLEOTIDE SEQUENCE [LARGE SCALE GENOMIC DNA]</scope>
    <source>
        <strain evidence="1 2">L46</strain>
    </source>
</reference>
<protein>
    <recommendedName>
        <fullName evidence="3">V-type ATP synthase subunit E</fullName>
    </recommendedName>
</protein>
<evidence type="ECO:0008006" key="3">
    <source>
        <dbReference type="Google" id="ProtNLM"/>
    </source>
</evidence>
<comment type="caution">
    <text evidence="1">The sequence shown here is derived from an EMBL/GenBank/DDBJ whole genome shotgun (WGS) entry which is preliminary data.</text>
</comment>
<gene>
    <name evidence="1" type="ORF">J4557_28045</name>
</gene>
<evidence type="ECO:0000313" key="1">
    <source>
        <dbReference type="EMBL" id="MBO2441381.1"/>
    </source>
</evidence>
<dbReference type="RefSeq" id="WP_208269748.1">
    <property type="nucleotide sequence ID" value="NZ_BAAAGM010000070.1"/>
</dbReference>
<dbReference type="EMBL" id="JAGEOK010000019">
    <property type="protein sequence ID" value="MBO2441381.1"/>
    <property type="molecule type" value="Genomic_DNA"/>
</dbReference>
<proteinExistence type="predicted"/>